<evidence type="ECO:0008006" key="4">
    <source>
        <dbReference type="Google" id="ProtNLM"/>
    </source>
</evidence>
<evidence type="ECO:0000313" key="2">
    <source>
        <dbReference type="EMBL" id="KAE9341942.1"/>
    </source>
</evidence>
<comment type="caution">
    <text evidence="2">The sequence shown here is derived from an EMBL/GenBank/DDBJ whole genome shotgun (WGS) entry which is preliminary data.</text>
</comment>
<feature type="signal peptide" evidence="1">
    <location>
        <begin position="1"/>
        <end position="17"/>
    </location>
</feature>
<accession>A0A6G0RTR9</accession>
<evidence type="ECO:0000256" key="1">
    <source>
        <dbReference type="SAM" id="SignalP"/>
    </source>
</evidence>
<keyword evidence="1" id="KW-0732">Signal</keyword>
<organism evidence="2 3">
    <name type="scientific">Phytophthora fragariae</name>
    <dbReference type="NCBI Taxonomy" id="53985"/>
    <lineage>
        <taxon>Eukaryota</taxon>
        <taxon>Sar</taxon>
        <taxon>Stramenopiles</taxon>
        <taxon>Oomycota</taxon>
        <taxon>Peronosporomycetes</taxon>
        <taxon>Peronosporales</taxon>
        <taxon>Peronosporaceae</taxon>
        <taxon>Phytophthora</taxon>
    </lineage>
</organism>
<dbReference type="EMBL" id="QXFY01000523">
    <property type="protein sequence ID" value="KAE9341942.1"/>
    <property type="molecule type" value="Genomic_DNA"/>
</dbReference>
<dbReference type="AlphaFoldDB" id="A0A6G0RTR9"/>
<feature type="chain" id="PRO_5026333801" description="DDE-1 domain-containing protein" evidence="1">
    <location>
        <begin position="18"/>
        <end position="86"/>
    </location>
</feature>
<dbReference type="Proteomes" id="UP000486351">
    <property type="component" value="Unassembled WGS sequence"/>
</dbReference>
<sequence length="86" mass="9626">MLFVFYCLLLTISRLQRYLREISHQSSAAEHVMLAYLVTKAWDPVKEKTMTKYFVKRNSFLTALVALPPACSPQSPPAAAPPQSGV</sequence>
<reference evidence="2 3" key="1">
    <citation type="submission" date="2018-09" db="EMBL/GenBank/DDBJ databases">
        <title>Genomic investigation of the strawberry pathogen Phytophthora fragariae indicates pathogenicity is determined by transcriptional variation in three key races.</title>
        <authorList>
            <person name="Adams T.M."/>
            <person name="Armitage A.D."/>
            <person name="Sobczyk M.K."/>
            <person name="Bates H.J."/>
            <person name="Dunwell J.M."/>
            <person name="Nellist C.F."/>
            <person name="Harrison R.J."/>
        </authorList>
    </citation>
    <scope>NUCLEOTIDE SEQUENCE [LARGE SCALE GENOMIC DNA]</scope>
    <source>
        <strain evidence="2 3">NOV-77</strain>
    </source>
</reference>
<gene>
    <name evidence="2" type="ORF">PF008_g10395</name>
</gene>
<protein>
    <recommendedName>
        <fullName evidence="4">DDE-1 domain-containing protein</fullName>
    </recommendedName>
</protein>
<name>A0A6G0RTR9_9STRA</name>
<evidence type="ECO:0000313" key="3">
    <source>
        <dbReference type="Proteomes" id="UP000486351"/>
    </source>
</evidence>
<proteinExistence type="predicted"/>